<dbReference type="NCBIfam" id="TIGR01439">
    <property type="entry name" value="lp_hng_hel_AbrB"/>
    <property type="match status" value="1"/>
</dbReference>
<accession>A0AAD0TUS0</accession>
<protein>
    <submittedName>
        <fullName evidence="3">AbrB family transcriptional regulator</fullName>
    </submittedName>
    <submittedName>
        <fullName evidence="2">AbrB/MazE/SpoVT family DNA-binding domain-containing protein</fullName>
    </submittedName>
</protein>
<dbReference type="RefSeq" id="WP_021730509.1">
    <property type="nucleotide sequence ID" value="NZ_AVAI01000037.1"/>
</dbReference>
<dbReference type="Proteomes" id="UP000236162">
    <property type="component" value="Unassembled WGS sequence"/>
</dbReference>
<evidence type="ECO:0000313" key="2">
    <source>
        <dbReference type="EMBL" id="AYJ37480.1"/>
    </source>
</evidence>
<dbReference type="InterPro" id="IPR037914">
    <property type="entry name" value="SpoVT-AbrB_sf"/>
</dbReference>
<gene>
    <name evidence="2" type="ORF">LP667_00935</name>
    <name evidence="3" type="ORF">LPPLD21_00730</name>
</gene>
<dbReference type="Proteomes" id="UP000277896">
    <property type="component" value="Chromosome"/>
</dbReference>
<feature type="domain" description="SpoVT-AbrB" evidence="1">
    <location>
        <begin position="11"/>
        <end position="57"/>
    </location>
</feature>
<name>A0AAD0TUS0_9LACO</name>
<keyword evidence="4" id="KW-1185">Reference proteome</keyword>
<proteinExistence type="predicted"/>
<dbReference type="EMBL" id="CP032744">
    <property type="protein sequence ID" value="AYJ37480.1"/>
    <property type="molecule type" value="Genomic_DNA"/>
</dbReference>
<evidence type="ECO:0000259" key="1">
    <source>
        <dbReference type="SMART" id="SM00966"/>
    </source>
</evidence>
<evidence type="ECO:0000313" key="5">
    <source>
        <dbReference type="Proteomes" id="UP000277896"/>
    </source>
</evidence>
<dbReference type="AlphaFoldDB" id="A0AAD0TUS0"/>
<dbReference type="SUPFAM" id="SSF89447">
    <property type="entry name" value="AbrB/MazE/MraZ-like"/>
    <property type="match status" value="1"/>
</dbReference>
<evidence type="ECO:0000313" key="4">
    <source>
        <dbReference type="Proteomes" id="UP000236162"/>
    </source>
</evidence>
<dbReference type="InterPro" id="IPR007159">
    <property type="entry name" value="SpoVT-AbrB_dom"/>
</dbReference>
<dbReference type="EMBL" id="BDOR01000002">
    <property type="protein sequence ID" value="GBF01226.1"/>
    <property type="molecule type" value="Genomic_DNA"/>
</dbReference>
<dbReference type="Gene3D" id="2.10.260.10">
    <property type="match status" value="1"/>
</dbReference>
<reference evidence="3 4" key="1">
    <citation type="submission" date="2017-04" db="EMBL/GenBank/DDBJ databases">
        <title>In vitro and in silico characterization of Lactobacillus paraplantarum D2-1, a starter culture for soymilk fermentation.</title>
        <authorList>
            <person name="Endo A."/>
            <person name="Sasaki F."/>
            <person name="Maeno S."/>
            <person name="Kanesaki Y."/>
            <person name="Kubota E."/>
            <person name="Torres G.A."/>
            <person name="Tomita S."/>
            <person name="Nakagawa J."/>
        </authorList>
    </citation>
    <scope>NUCLEOTIDE SEQUENCE [LARGE SCALE GENOMIC DNA]</scope>
    <source>
        <strain evidence="3 4">D2-1</strain>
    </source>
</reference>
<dbReference type="GO" id="GO:0003677">
    <property type="term" value="F:DNA binding"/>
    <property type="evidence" value="ECO:0007669"/>
    <property type="project" value="UniProtKB-KW"/>
</dbReference>
<dbReference type="Pfam" id="PF15937">
    <property type="entry name" value="PrlF_antitoxin"/>
    <property type="match status" value="1"/>
</dbReference>
<keyword evidence="2" id="KW-0238">DNA-binding</keyword>
<organism evidence="2 5">
    <name type="scientific">Lactiplantibacillus paraplantarum</name>
    <dbReference type="NCBI Taxonomy" id="60520"/>
    <lineage>
        <taxon>Bacteria</taxon>
        <taxon>Bacillati</taxon>
        <taxon>Bacillota</taxon>
        <taxon>Bacilli</taxon>
        <taxon>Lactobacillales</taxon>
        <taxon>Lactobacillaceae</taxon>
        <taxon>Lactiplantibacillus</taxon>
    </lineage>
</organism>
<dbReference type="SMART" id="SM00966">
    <property type="entry name" value="SpoVT_AbrB"/>
    <property type="match status" value="1"/>
</dbReference>
<reference evidence="2 5" key="2">
    <citation type="submission" date="2018-10" db="EMBL/GenBank/DDBJ databases">
        <title>Genome seuquencing of Lactobacillus species.</title>
        <authorList>
            <person name="Baek C."/>
            <person name="Yi H."/>
        </authorList>
    </citation>
    <scope>NUCLEOTIDE SEQUENCE [LARGE SCALE GENOMIC DNA]</scope>
    <source>
        <strain evidence="2 5">DSM 10667</strain>
    </source>
</reference>
<evidence type="ECO:0000313" key="3">
    <source>
        <dbReference type="EMBL" id="GBF01226.1"/>
    </source>
</evidence>
<sequence>MSSNHTTLVSSKITSKNQVTIPKTIRELLDIGSNDTINWQINPNGTVVLAKSKPDLWQVVADQEKQFGNLSTSEIEWGPDLESDEFD</sequence>
<dbReference type="InterPro" id="IPR031848">
    <property type="entry name" value="PrlF_antitoxin"/>
</dbReference>